<feature type="domain" description="Metallo-beta-lactamase" evidence="1">
    <location>
        <begin position="25"/>
        <end position="215"/>
    </location>
</feature>
<dbReference type="eggNOG" id="COG1235">
    <property type="taxonomic scope" value="Bacteria"/>
</dbReference>
<evidence type="ECO:0000313" key="3">
    <source>
        <dbReference type="Proteomes" id="UP000019276"/>
    </source>
</evidence>
<organism evidence="2 3">
    <name type="scientific">Catenovulum agarivorans DS-2</name>
    <dbReference type="NCBI Taxonomy" id="1328313"/>
    <lineage>
        <taxon>Bacteria</taxon>
        <taxon>Pseudomonadati</taxon>
        <taxon>Pseudomonadota</taxon>
        <taxon>Gammaproteobacteria</taxon>
        <taxon>Alteromonadales</taxon>
        <taxon>Alteromonadaceae</taxon>
        <taxon>Catenovulum</taxon>
    </lineage>
</organism>
<accession>W7QV35</accession>
<comment type="caution">
    <text evidence="2">The sequence shown here is derived from an EMBL/GenBank/DDBJ whole genome shotgun (WGS) entry which is preliminary data.</text>
</comment>
<dbReference type="CDD" id="cd07715">
    <property type="entry name" value="TaR3-like_MBL-fold"/>
    <property type="match status" value="1"/>
</dbReference>
<sequence>MWVKFFGVRGSMPAAGAEFAKYGGNTACVHIELEDGTDLILDAGTGIVKLGDELLAKGTPIHLMLTHNHWDHIQGFPFFTPAHQTKRKIYLTPGLTTPREDDAVLRQMSGTWFPINASELNADIELTPYEGVESWQLGSATVSRRVLNHPGGGSAYLIEENGYKLAYVTDNELYPPYQISTSFDEWVAFINEADLLIHDAQYIDKDMPHKHGWGHSLVDQAVELAMTAKVKNCALYSHDYTRTDEDIEHQVEHIRAMLQRRRSQTKIFAAYEGMVIQLADDTSSLDD</sequence>
<dbReference type="SMART" id="SM00849">
    <property type="entry name" value="Lactamase_B"/>
    <property type="match status" value="1"/>
</dbReference>
<gene>
    <name evidence="2" type="ORF">DS2_03655</name>
</gene>
<dbReference type="SUPFAM" id="SSF56281">
    <property type="entry name" value="Metallo-hydrolase/oxidoreductase"/>
    <property type="match status" value="1"/>
</dbReference>
<dbReference type="PANTHER" id="PTHR42663">
    <property type="entry name" value="HYDROLASE C777.06C-RELATED-RELATED"/>
    <property type="match status" value="1"/>
</dbReference>
<dbReference type="Gene3D" id="3.60.15.10">
    <property type="entry name" value="Ribonuclease Z/Hydroxyacylglutathione hydrolase-like"/>
    <property type="match status" value="1"/>
</dbReference>
<dbReference type="InterPro" id="IPR001279">
    <property type="entry name" value="Metallo-B-lactamas"/>
</dbReference>
<keyword evidence="3" id="KW-1185">Reference proteome</keyword>
<evidence type="ECO:0000313" key="2">
    <source>
        <dbReference type="EMBL" id="EWH11573.1"/>
    </source>
</evidence>
<proteinExistence type="predicted"/>
<dbReference type="OrthoDB" id="9803916at2"/>
<evidence type="ECO:0000259" key="1">
    <source>
        <dbReference type="SMART" id="SM00849"/>
    </source>
</evidence>
<dbReference type="PANTHER" id="PTHR42663:SF4">
    <property type="entry name" value="SLL1036 PROTEIN"/>
    <property type="match status" value="1"/>
</dbReference>
<name>W7QV35_9ALTE</name>
<dbReference type="PATRIC" id="fig|1328313.3.peg.758"/>
<dbReference type="RefSeq" id="WP_035013281.1">
    <property type="nucleotide sequence ID" value="NZ_ARZY01000004.1"/>
</dbReference>
<reference evidence="2 3" key="1">
    <citation type="journal article" date="2014" name="Genome Announc.">
        <title>Draft Genome Sequence of the Agar-Degrading Bacterium Catenovulum sp. Strain DS-2, Isolated from Intestines of Haliotis diversicolor.</title>
        <authorList>
            <person name="Shan D."/>
            <person name="Li X."/>
            <person name="Gu Z."/>
            <person name="Wei G."/>
            <person name="Gao Z."/>
            <person name="Shao Z."/>
        </authorList>
    </citation>
    <scope>NUCLEOTIDE SEQUENCE [LARGE SCALE GENOMIC DNA]</scope>
    <source>
        <strain evidence="2 3">DS-2</strain>
    </source>
</reference>
<dbReference type="InterPro" id="IPR036866">
    <property type="entry name" value="RibonucZ/Hydroxyglut_hydro"/>
</dbReference>
<dbReference type="Proteomes" id="UP000019276">
    <property type="component" value="Unassembled WGS sequence"/>
</dbReference>
<dbReference type="AlphaFoldDB" id="W7QV35"/>
<dbReference type="EMBL" id="ARZY01000004">
    <property type="protein sequence ID" value="EWH11573.1"/>
    <property type="molecule type" value="Genomic_DNA"/>
</dbReference>
<dbReference type="STRING" id="1328313.DS2_03655"/>
<dbReference type="Pfam" id="PF12706">
    <property type="entry name" value="Lactamase_B_2"/>
    <property type="match status" value="1"/>
</dbReference>
<protein>
    <submittedName>
        <fullName evidence="2">Beta-lactamase-like protein</fullName>
    </submittedName>
</protein>